<accession>A0A0W7WF44</accession>
<dbReference type="Pfam" id="PF00091">
    <property type="entry name" value="Tubulin"/>
    <property type="match status" value="1"/>
</dbReference>
<dbReference type="GO" id="GO:0000917">
    <property type="term" value="P:division septum assembly"/>
    <property type="evidence" value="ECO:0007669"/>
    <property type="project" value="UniProtKB-KW"/>
</dbReference>
<evidence type="ECO:0000256" key="2">
    <source>
        <dbReference type="ARBA" id="ARBA00022490"/>
    </source>
</evidence>
<dbReference type="SUPFAM" id="SSF52490">
    <property type="entry name" value="Tubulin nucleotide-binding domain-like"/>
    <property type="match status" value="1"/>
</dbReference>
<keyword evidence="2 5" id="KW-0963">Cytoplasm</keyword>
<comment type="function">
    <text evidence="5 7">Essential cell division protein that forms a contractile ring structure (Z ring) at the future cell division site. The regulation of the ring assembly controls the timing and the location of cell division. One of the functions of the FtsZ ring is to recruit other cell division proteins to the septum to produce a new cell wall between the dividing cells. Binds GTP and shows GTPase activity.</text>
</comment>
<reference evidence="11 12" key="1">
    <citation type="submission" date="2015-12" db="EMBL/GenBank/DDBJ databases">
        <authorList>
            <person name="Shamseldin A."/>
            <person name="Moawad H."/>
            <person name="Abd El-Rahim W.M."/>
            <person name="Sadowsky M.J."/>
        </authorList>
    </citation>
    <scope>NUCLEOTIDE SEQUENCE [LARGE SCALE GENOMIC DNA]</scope>
    <source>
        <strain evidence="11 12">SJ5A-1</strain>
    </source>
</reference>
<dbReference type="RefSeq" id="WP_058863796.1">
    <property type="nucleotide sequence ID" value="NZ_LPXO01000016.1"/>
</dbReference>
<evidence type="ECO:0000259" key="10">
    <source>
        <dbReference type="SMART" id="SM00865"/>
    </source>
</evidence>
<dbReference type="GO" id="GO:0005525">
    <property type="term" value="F:GTP binding"/>
    <property type="evidence" value="ECO:0007669"/>
    <property type="project" value="UniProtKB-UniRule"/>
</dbReference>
<keyword evidence="12" id="KW-1185">Reference proteome</keyword>
<comment type="subunit">
    <text evidence="5">Homodimer. Polymerizes to form a dynamic ring structure in a strictly GTP-dependent manner. Interacts directly with several other division proteins.</text>
</comment>
<feature type="region of interest" description="Disordered" evidence="8">
    <location>
        <begin position="421"/>
        <end position="547"/>
    </location>
</feature>
<evidence type="ECO:0000256" key="1">
    <source>
        <dbReference type="ARBA" id="ARBA00009690"/>
    </source>
</evidence>
<evidence type="ECO:0000256" key="3">
    <source>
        <dbReference type="ARBA" id="ARBA00022741"/>
    </source>
</evidence>
<dbReference type="HAMAP" id="MF_00909">
    <property type="entry name" value="FtsZ"/>
    <property type="match status" value="1"/>
</dbReference>
<dbReference type="SUPFAM" id="SSF55307">
    <property type="entry name" value="Tubulin C-terminal domain-like"/>
    <property type="match status" value="1"/>
</dbReference>
<dbReference type="InterPro" id="IPR008280">
    <property type="entry name" value="Tub_FtsZ_C"/>
</dbReference>
<dbReference type="InterPro" id="IPR036525">
    <property type="entry name" value="Tubulin/FtsZ_GTPase_sf"/>
</dbReference>
<dbReference type="SMART" id="SM00865">
    <property type="entry name" value="Tubulin_C"/>
    <property type="match status" value="1"/>
</dbReference>
<evidence type="ECO:0000256" key="8">
    <source>
        <dbReference type="SAM" id="MobiDB-lite"/>
    </source>
</evidence>
<feature type="compositionally biased region" description="Basic and acidic residues" evidence="8">
    <location>
        <begin position="449"/>
        <end position="462"/>
    </location>
</feature>
<dbReference type="FunFam" id="3.30.1330.20:FF:000011">
    <property type="entry name" value="Cell division protein FtsZ"/>
    <property type="match status" value="1"/>
</dbReference>
<dbReference type="NCBIfam" id="TIGR00065">
    <property type="entry name" value="ftsZ"/>
    <property type="match status" value="1"/>
</dbReference>
<feature type="domain" description="Tubulin/FtsZ GTPase" evidence="9">
    <location>
        <begin position="16"/>
        <end position="208"/>
    </location>
</feature>
<dbReference type="OrthoDB" id="9813375at2"/>
<evidence type="ECO:0000313" key="11">
    <source>
        <dbReference type="EMBL" id="KUF09151.1"/>
    </source>
</evidence>
<evidence type="ECO:0000313" key="12">
    <source>
        <dbReference type="Proteomes" id="UP000054396"/>
    </source>
</evidence>
<dbReference type="AlphaFoldDB" id="A0A0W7WF44"/>
<dbReference type="InterPro" id="IPR037103">
    <property type="entry name" value="Tubulin/FtsZ-like_C"/>
</dbReference>
<dbReference type="FunFam" id="3.40.50.1440:FF:000001">
    <property type="entry name" value="Cell division protein FtsZ"/>
    <property type="match status" value="1"/>
</dbReference>
<dbReference type="GO" id="GO:0003924">
    <property type="term" value="F:GTPase activity"/>
    <property type="evidence" value="ECO:0007669"/>
    <property type="project" value="UniProtKB-UniRule"/>
</dbReference>
<feature type="binding site" evidence="5">
    <location>
        <position position="142"/>
    </location>
    <ligand>
        <name>GTP</name>
        <dbReference type="ChEBI" id="CHEBI:37565"/>
    </ligand>
</feature>
<dbReference type="InterPro" id="IPR003008">
    <property type="entry name" value="Tubulin_FtsZ_GTPase"/>
</dbReference>
<comment type="caution">
    <text evidence="11">The sequence shown here is derived from an EMBL/GenBank/DDBJ whole genome shotgun (WGS) entry which is preliminary data.</text>
</comment>
<dbReference type="PRINTS" id="PR00423">
    <property type="entry name" value="CELLDVISFTSZ"/>
</dbReference>
<evidence type="ECO:0000256" key="4">
    <source>
        <dbReference type="ARBA" id="ARBA00023134"/>
    </source>
</evidence>
<keyword evidence="5 7" id="KW-0131">Cell cycle</keyword>
<proteinExistence type="inferred from homology"/>
<dbReference type="InterPro" id="IPR018316">
    <property type="entry name" value="Tubulin/FtsZ_2-layer-sand-dom"/>
</dbReference>
<evidence type="ECO:0000256" key="7">
    <source>
        <dbReference type="RuleBase" id="RU000631"/>
    </source>
</evidence>
<gene>
    <name evidence="5" type="primary">ftsZ</name>
    <name evidence="11" type="ORF">AVJ23_18925</name>
</gene>
<feature type="binding site" evidence="5">
    <location>
        <position position="190"/>
    </location>
    <ligand>
        <name>GTP</name>
        <dbReference type="ChEBI" id="CHEBI:37565"/>
    </ligand>
</feature>
<dbReference type="PANTHER" id="PTHR30314">
    <property type="entry name" value="CELL DIVISION PROTEIN FTSZ-RELATED"/>
    <property type="match status" value="1"/>
</dbReference>
<dbReference type="Pfam" id="PF12327">
    <property type="entry name" value="FtsZ_C"/>
    <property type="match status" value="1"/>
</dbReference>
<organism evidence="11 12">
    <name type="scientific">Pseudoponticoccus marisrubri</name>
    <dbReference type="NCBI Taxonomy" id="1685382"/>
    <lineage>
        <taxon>Bacteria</taxon>
        <taxon>Pseudomonadati</taxon>
        <taxon>Pseudomonadota</taxon>
        <taxon>Alphaproteobacteria</taxon>
        <taxon>Rhodobacterales</taxon>
        <taxon>Roseobacteraceae</taxon>
        <taxon>Pseudoponticoccus</taxon>
    </lineage>
</organism>
<protein>
    <recommendedName>
        <fullName evidence="5 6">Cell division protein FtsZ</fullName>
    </recommendedName>
</protein>
<dbReference type="InterPro" id="IPR045061">
    <property type="entry name" value="FtsZ/CetZ"/>
</dbReference>
<dbReference type="PROSITE" id="PS01135">
    <property type="entry name" value="FTSZ_2"/>
    <property type="match status" value="1"/>
</dbReference>
<dbReference type="CDD" id="cd02201">
    <property type="entry name" value="FtsZ_type1"/>
    <property type="match status" value="1"/>
</dbReference>
<keyword evidence="5 7" id="KW-0717">Septation</keyword>
<dbReference type="PANTHER" id="PTHR30314:SF3">
    <property type="entry name" value="MITOCHONDRIAL DIVISION PROTEIN FSZA"/>
    <property type="match status" value="1"/>
</dbReference>
<evidence type="ECO:0000256" key="5">
    <source>
        <dbReference type="HAMAP-Rule" id="MF_00909"/>
    </source>
</evidence>
<feature type="binding site" evidence="5">
    <location>
        <begin position="111"/>
        <end position="113"/>
    </location>
    <ligand>
        <name>GTP</name>
        <dbReference type="ChEBI" id="CHEBI:37565"/>
    </ligand>
</feature>
<sequence length="547" mass="58063">MTLNLSMPGQDELKPRITVFGVGGAGGNAVNNMIEKQLDGVDFVVANTDAQALQQSRSNSRVQLGVKVTEGLGAGARATVGAAAAEESIEQIVDHLAGAHMCFITAGMGGGTGTGAAPIIAQAARELGVLTVGVVTKPFQFEGAKRMKQAEDGVEHLQKVVDTLIIIPNQNLFRLANEKTTFTEAFSLADDVLYQGVKGVTDLMVRPGLINLDFADVRAVMDEMGKAMMGTGEAEGEERAIQAAEKAIANPLLDEISLKGAKGVLINITGGHDLTLFELDEAANRIREEVDADANIIVGSTLDDGMAGMMRVSVVATGIDASDNVGEVPVPRRSMRQPLQPQTVPEPTPTAATPAPQPEPAPQPVAAEAQPHAVEEPSLFESMDAERAAAEDEMEHIFEERVNDDDGLPAPVYQPAASEFRPAPDTIEADPADFVVPTRGTPGTPSQEAIDRLKTAAARTREAQQQQPQAQPQQQPQAQRSEKLFSMNTLIGRMTGHGSGGDAQQAPSRRTAPPVQSQQRPAPVEDSQNDPDAERIEIPAFLRRQAN</sequence>
<dbReference type="Gene3D" id="3.30.1330.20">
    <property type="entry name" value="Tubulin/FtsZ, C-terminal domain"/>
    <property type="match status" value="1"/>
</dbReference>
<dbReference type="EMBL" id="LPXO01000016">
    <property type="protein sequence ID" value="KUF09151.1"/>
    <property type="molecule type" value="Genomic_DNA"/>
</dbReference>
<evidence type="ECO:0000259" key="9">
    <source>
        <dbReference type="SMART" id="SM00864"/>
    </source>
</evidence>
<dbReference type="InterPro" id="IPR024757">
    <property type="entry name" value="FtsZ_C"/>
</dbReference>
<dbReference type="GO" id="GO:0043093">
    <property type="term" value="P:FtsZ-dependent cytokinesis"/>
    <property type="evidence" value="ECO:0007669"/>
    <property type="project" value="UniProtKB-UniRule"/>
</dbReference>
<dbReference type="SMART" id="SM00864">
    <property type="entry name" value="Tubulin"/>
    <property type="match status" value="1"/>
</dbReference>
<feature type="domain" description="Tubulin/FtsZ 2-layer sandwich" evidence="10">
    <location>
        <begin position="210"/>
        <end position="328"/>
    </location>
</feature>
<dbReference type="GO" id="GO:0032153">
    <property type="term" value="C:cell division site"/>
    <property type="evidence" value="ECO:0007669"/>
    <property type="project" value="UniProtKB-UniRule"/>
</dbReference>
<comment type="subcellular location">
    <subcellularLocation>
        <location evidence="5">Cytoplasm</location>
    </subcellularLocation>
    <text evidence="5">Assembles at midcell at the inner surface of the cytoplasmic membrane.</text>
</comment>
<feature type="binding site" evidence="5">
    <location>
        <position position="146"/>
    </location>
    <ligand>
        <name>GTP</name>
        <dbReference type="ChEBI" id="CHEBI:37565"/>
    </ligand>
</feature>
<dbReference type="GO" id="GO:0005737">
    <property type="term" value="C:cytoplasm"/>
    <property type="evidence" value="ECO:0007669"/>
    <property type="project" value="UniProtKB-SubCell"/>
</dbReference>
<dbReference type="Proteomes" id="UP000054396">
    <property type="component" value="Unassembled WGS sequence"/>
</dbReference>
<dbReference type="STRING" id="1685382.AVJ23_18925"/>
<feature type="binding site" evidence="5">
    <location>
        <begin position="24"/>
        <end position="28"/>
    </location>
    <ligand>
        <name>GTP</name>
        <dbReference type="ChEBI" id="CHEBI:37565"/>
    </ligand>
</feature>
<evidence type="ECO:0000256" key="6">
    <source>
        <dbReference type="NCBIfam" id="TIGR00065"/>
    </source>
</evidence>
<keyword evidence="5 7" id="KW-0132">Cell division</keyword>
<keyword evidence="4 5" id="KW-0342">GTP-binding</keyword>
<dbReference type="InterPro" id="IPR020805">
    <property type="entry name" value="Cell_div_FtsZ_CS"/>
</dbReference>
<dbReference type="InterPro" id="IPR000158">
    <property type="entry name" value="Cell_div_FtsZ"/>
</dbReference>
<feature type="region of interest" description="Disordered" evidence="8">
    <location>
        <begin position="325"/>
        <end position="371"/>
    </location>
</feature>
<name>A0A0W7WF44_9RHOB</name>
<feature type="compositionally biased region" description="Low complexity" evidence="8">
    <location>
        <begin position="340"/>
        <end position="354"/>
    </location>
</feature>
<keyword evidence="3 5" id="KW-0547">Nucleotide-binding</keyword>
<dbReference type="GO" id="GO:0051258">
    <property type="term" value="P:protein polymerization"/>
    <property type="evidence" value="ECO:0007669"/>
    <property type="project" value="UniProtKB-UniRule"/>
</dbReference>
<feature type="compositionally biased region" description="Low complexity" evidence="8">
    <location>
        <begin position="463"/>
        <end position="479"/>
    </location>
</feature>
<comment type="similarity">
    <text evidence="1 5 7">Belongs to the FtsZ family.</text>
</comment>
<dbReference type="Gene3D" id="3.40.50.1440">
    <property type="entry name" value="Tubulin/FtsZ, GTPase domain"/>
    <property type="match status" value="1"/>
</dbReference>